<accession>A0A0G1UNU4</accession>
<protein>
    <recommendedName>
        <fullName evidence="11">Sec-independent protein translocase protein TatA</fullName>
    </recommendedName>
</protein>
<evidence type="ECO:0000256" key="4">
    <source>
        <dbReference type="ARBA" id="ARBA00022927"/>
    </source>
</evidence>
<reference evidence="9 10" key="1">
    <citation type="journal article" date="2015" name="Nature">
        <title>rRNA introns, odd ribosomes, and small enigmatic genomes across a large radiation of phyla.</title>
        <authorList>
            <person name="Brown C.T."/>
            <person name="Hug L.A."/>
            <person name="Thomas B.C."/>
            <person name="Sharon I."/>
            <person name="Castelle C.J."/>
            <person name="Singh A."/>
            <person name="Wilkins M.J."/>
            <person name="Williams K.H."/>
            <person name="Banfield J.F."/>
        </authorList>
    </citation>
    <scope>NUCLEOTIDE SEQUENCE [LARGE SCALE GENOMIC DNA]</scope>
</reference>
<proteinExistence type="predicted"/>
<evidence type="ECO:0000256" key="6">
    <source>
        <dbReference type="ARBA" id="ARBA00023010"/>
    </source>
</evidence>
<evidence type="ECO:0000256" key="5">
    <source>
        <dbReference type="ARBA" id="ARBA00022989"/>
    </source>
</evidence>
<dbReference type="AlphaFoldDB" id="A0A0G1UNU4"/>
<comment type="caution">
    <text evidence="9">The sequence shown here is derived from an EMBL/GenBank/DDBJ whole genome shotgun (WGS) entry which is preliminary data.</text>
</comment>
<keyword evidence="4" id="KW-0653">Protein transport</keyword>
<dbReference type="InterPro" id="IPR003369">
    <property type="entry name" value="TatA/B/E"/>
</dbReference>
<keyword evidence="3 8" id="KW-0812">Transmembrane</keyword>
<keyword evidence="2" id="KW-0813">Transport</keyword>
<evidence type="ECO:0000313" key="9">
    <source>
        <dbReference type="EMBL" id="KKU95756.1"/>
    </source>
</evidence>
<dbReference type="EMBL" id="LCPJ01000009">
    <property type="protein sequence ID" value="KKU95756.1"/>
    <property type="molecule type" value="Genomic_DNA"/>
</dbReference>
<evidence type="ECO:0000256" key="1">
    <source>
        <dbReference type="ARBA" id="ARBA00004167"/>
    </source>
</evidence>
<feature type="transmembrane region" description="Helical" evidence="8">
    <location>
        <begin position="13"/>
        <end position="33"/>
    </location>
</feature>
<evidence type="ECO:0000256" key="7">
    <source>
        <dbReference type="ARBA" id="ARBA00023136"/>
    </source>
</evidence>
<evidence type="ECO:0000313" key="10">
    <source>
        <dbReference type="Proteomes" id="UP000034661"/>
    </source>
</evidence>
<dbReference type="Proteomes" id="UP000034661">
    <property type="component" value="Unassembled WGS sequence"/>
</dbReference>
<keyword evidence="5 8" id="KW-1133">Transmembrane helix</keyword>
<evidence type="ECO:0000256" key="8">
    <source>
        <dbReference type="SAM" id="Phobius"/>
    </source>
</evidence>
<evidence type="ECO:0000256" key="3">
    <source>
        <dbReference type="ARBA" id="ARBA00022692"/>
    </source>
</evidence>
<organism evidence="9 10">
    <name type="scientific">Candidatus Gottesmanbacteria bacterium GW2011_GWA1_48_13</name>
    <dbReference type="NCBI Taxonomy" id="1618439"/>
    <lineage>
        <taxon>Bacteria</taxon>
        <taxon>Candidatus Gottesmaniibacteriota</taxon>
    </lineage>
</organism>
<evidence type="ECO:0008006" key="11">
    <source>
        <dbReference type="Google" id="ProtNLM"/>
    </source>
</evidence>
<sequence length="59" mass="6379">MLNFIKNISPVEIGVIALILFIIFGRGIIIGIAKTGGETLKQIKGIKKSVTQAIEDEPK</sequence>
<keyword evidence="6" id="KW-0811">Translocation</keyword>
<comment type="subcellular location">
    <subcellularLocation>
        <location evidence="1">Membrane</location>
        <topology evidence="1">Single-pass membrane protein</topology>
    </subcellularLocation>
</comment>
<dbReference type="PATRIC" id="fig|1618439.3.peg.349"/>
<evidence type="ECO:0000256" key="2">
    <source>
        <dbReference type="ARBA" id="ARBA00022448"/>
    </source>
</evidence>
<dbReference type="GO" id="GO:0016020">
    <property type="term" value="C:membrane"/>
    <property type="evidence" value="ECO:0007669"/>
    <property type="project" value="UniProtKB-ARBA"/>
</dbReference>
<dbReference type="Pfam" id="PF02416">
    <property type="entry name" value="TatA_B_E"/>
    <property type="match status" value="1"/>
</dbReference>
<gene>
    <name evidence="9" type="ORF">UY27_C0009G0019</name>
</gene>
<keyword evidence="7 8" id="KW-0472">Membrane</keyword>
<name>A0A0G1UNU4_9BACT</name>
<dbReference type="GO" id="GO:0015031">
    <property type="term" value="P:protein transport"/>
    <property type="evidence" value="ECO:0007669"/>
    <property type="project" value="UniProtKB-KW"/>
</dbReference>